<keyword evidence="2" id="KW-1185">Reference proteome</keyword>
<organism evidence="1">
    <name type="scientific">Mytilinidion resinicola</name>
    <dbReference type="NCBI Taxonomy" id="574789"/>
    <lineage>
        <taxon>Eukaryota</taxon>
        <taxon>Fungi</taxon>
        <taxon>Dikarya</taxon>
        <taxon>Ascomycota</taxon>
        <taxon>Pezizomycotina</taxon>
        <taxon>Dothideomycetes</taxon>
        <taxon>Pleosporomycetidae</taxon>
        <taxon>Mytilinidiales</taxon>
        <taxon>Mytilinidiaceae</taxon>
        <taxon>Mytilinidion</taxon>
    </lineage>
</organism>
<proteinExistence type="predicted"/>
<evidence type="ECO:0000313" key="2">
    <source>
        <dbReference type="Proteomes" id="UP000504636"/>
    </source>
</evidence>
<name>A0A6A6Z7T0_9PEZI</name>
<dbReference type="RefSeq" id="XP_033583338.1">
    <property type="nucleotide sequence ID" value="XM_033727558.1"/>
</dbReference>
<sequence>MASLTPYYEATSQPFLNWVQENINTLQAETLYRYMRNFSPAQISQVLAHFPQDTVQSAKLRAVLGMFPEELRDTVRALLLIRRSRAEIVTAAQWAQQHTPPEADGYVLTDLTHVTDIPSLLPINILMAPCRSLHVEFLEISAPGMSNQDRENAKNRAVLKVNFSSQVGPYLGARISMDVDYDSEYEGSNFKPGRLMVKPIAYDAPSLSSVRTFLLAMNRGGLVFGDIIGTLLGVNLHQFDFTTVGHRFYGCRDFVRVPDFGFTSTSLIPVNSSSQAIFILRHKV</sequence>
<reference evidence="3" key="3">
    <citation type="submission" date="2025-04" db="UniProtKB">
        <authorList>
            <consortium name="RefSeq"/>
        </authorList>
    </citation>
    <scope>IDENTIFICATION</scope>
    <source>
        <strain evidence="3">CBS 304.34</strain>
    </source>
</reference>
<dbReference type="OrthoDB" id="4174307at2759"/>
<protein>
    <submittedName>
        <fullName evidence="1 3">Uncharacterized protein</fullName>
    </submittedName>
</protein>
<dbReference type="GeneID" id="54468451"/>
<accession>A0A6A6Z7T0</accession>
<dbReference type="EMBL" id="MU003693">
    <property type="protein sequence ID" value="KAF2816374.1"/>
    <property type="molecule type" value="Genomic_DNA"/>
</dbReference>
<evidence type="ECO:0000313" key="3">
    <source>
        <dbReference type="RefSeq" id="XP_033583338.1"/>
    </source>
</evidence>
<gene>
    <name evidence="1 3" type="ORF">BDZ99DRAFT_566212</name>
</gene>
<reference evidence="3" key="2">
    <citation type="submission" date="2020-04" db="EMBL/GenBank/DDBJ databases">
        <authorList>
            <consortium name="NCBI Genome Project"/>
        </authorList>
    </citation>
    <scope>NUCLEOTIDE SEQUENCE</scope>
    <source>
        <strain evidence="3">CBS 304.34</strain>
    </source>
</reference>
<reference evidence="1 3" key="1">
    <citation type="journal article" date="2020" name="Stud. Mycol.">
        <title>101 Dothideomycetes genomes: a test case for predicting lifestyles and emergence of pathogens.</title>
        <authorList>
            <person name="Haridas S."/>
            <person name="Albert R."/>
            <person name="Binder M."/>
            <person name="Bloem J."/>
            <person name="Labutti K."/>
            <person name="Salamov A."/>
            <person name="Andreopoulos B."/>
            <person name="Baker S."/>
            <person name="Barry K."/>
            <person name="Bills G."/>
            <person name="Bluhm B."/>
            <person name="Cannon C."/>
            <person name="Castanera R."/>
            <person name="Culley D."/>
            <person name="Daum C."/>
            <person name="Ezra D."/>
            <person name="Gonzalez J."/>
            <person name="Henrissat B."/>
            <person name="Kuo A."/>
            <person name="Liang C."/>
            <person name="Lipzen A."/>
            <person name="Lutzoni F."/>
            <person name="Magnuson J."/>
            <person name="Mondo S."/>
            <person name="Nolan M."/>
            <person name="Ohm R."/>
            <person name="Pangilinan J."/>
            <person name="Park H.-J."/>
            <person name="Ramirez L."/>
            <person name="Alfaro M."/>
            <person name="Sun H."/>
            <person name="Tritt A."/>
            <person name="Yoshinaga Y."/>
            <person name="Zwiers L.-H."/>
            <person name="Turgeon B."/>
            <person name="Goodwin S."/>
            <person name="Spatafora J."/>
            <person name="Crous P."/>
            <person name="Grigoriev I."/>
        </authorList>
    </citation>
    <scope>NUCLEOTIDE SEQUENCE</scope>
    <source>
        <strain evidence="1 3">CBS 304.34</strain>
    </source>
</reference>
<dbReference type="Proteomes" id="UP000504636">
    <property type="component" value="Unplaced"/>
</dbReference>
<dbReference type="AlphaFoldDB" id="A0A6A6Z7T0"/>
<evidence type="ECO:0000313" key="1">
    <source>
        <dbReference type="EMBL" id="KAF2816374.1"/>
    </source>
</evidence>